<reference evidence="6 7" key="1">
    <citation type="submission" date="2023-07" db="EMBL/GenBank/DDBJ databases">
        <authorList>
            <person name="Kim M.K."/>
        </authorList>
    </citation>
    <scope>NUCLEOTIDE SEQUENCE [LARGE SCALE GENOMIC DNA]</scope>
    <source>
        <strain evidence="6 7">KR1UV-12</strain>
    </source>
</reference>
<keyword evidence="3" id="KW-0862">Zinc</keyword>
<gene>
    <name evidence="6" type="ORF">Q5H91_01410</name>
</gene>
<sequence length="154" mass="16809">MAIPALPIEGGCRCGRVRFQMTAAPWMEAACHCRGCQRMTGSAFSTTLMLPDDGFALTAGDTVIGGLHGDEADHHHCDWCKSWVFTRPRAAMGFVNVRATLLDDPAWFAPWMETQTDEALPWAVTGAARSFGRFPAADDYSPLIAAYRKDRGIG</sequence>
<organism evidence="6 7">
    <name type="scientific">Sphingomonas aurea</name>
    <dbReference type="NCBI Taxonomy" id="3063994"/>
    <lineage>
        <taxon>Bacteria</taxon>
        <taxon>Pseudomonadati</taxon>
        <taxon>Pseudomonadota</taxon>
        <taxon>Alphaproteobacteria</taxon>
        <taxon>Sphingomonadales</taxon>
        <taxon>Sphingomonadaceae</taxon>
        <taxon>Sphingomonas</taxon>
    </lineage>
</organism>
<keyword evidence="7" id="KW-1185">Reference proteome</keyword>
<dbReference type="InterPro" id="IPR011057">
    <property type="entry name" value="Mss4-like_sf"/>
</dbReference>
<feature type="domain" description="CENP-V/GFA" evidence="5">
    <location>
        <begin position="8"/>
        <end position="112"/>
    </location>
</feature>
<dbReference type="EMBL" id="JAUUDS010000001">
    <property type="protein sequence ID" value="MDP1025861.1"/>
    <property type="molecule type" value="Genomic_DNA"/>
</dbReference>
<comment type="caution">
    <text evidence="6">The sequence shown here is derived from an EMBL/GenBank/DDBJ whole genome shotgun (WGS) entry which is preliminary data.</text>
</comment>
<evidence type="ECO:0000256" key="4">
    <source>
        <dbReference type="ARBA" id="ARBA00023239"/>
    </source>
</evidence>
<dbReference type="RefSeq" id="WP_305171441.1">
    <property type="nucleotide sequence ID" value="NZ_JAUUDS010000001.1"/>
</dbReference>
<evidence type="ECO:0000256" key="2">
    <source>
        <dbReference type="ARBA" id="ARBA00022723"/>
    </source>
</evidence>
<protein>
    <submittedName>
        <fullName evidence="6">GFA family protein</fullName>
    </submittedName>
</protein>
<name>A0ABT9EGF7_9SPHN</name>
<keyword evidence="2" id="KW-0479">Metal-binding</keyword>
<evidence type="ECO:0000313" key="6">
    <source>
        <dbReference type="EMBL" id="MDP1025861.1"/>
    </source>
</evidence>
<comment type="similarity">
    <text evidence="1">Belongs to the Gfa family.</text>
</comment>
<dbReference type="PROSITE" id="PS51891">
    <property type="entry name" value="CENP_V_GFA"/>
    <property type="match status" value="1"/>
</dbReference>
<dbReference type="Pfam" id="PF04828">
    <property type="entry name" value="GFA"/>
    <property type="match status" value="1"/>
</dbReference>
<dbReference type="SUPFAM" id="SSF51316">
    <property type="entry name" value="Mss4-like"/>
    <property type="match status" value="1"/>
</dbReference>
<evidence type="ECO:0000259" key="5">
    <source>
        <dbReference type="PROSITE" id="PS51891"/>
    </source>
</evidence>
<keyword evidence="4" id="KW-0456">Lyase</keyword>
<accession>A0ABT9EGF7</accession>
<evidence type="ECO:0000256" key="3">
    <source>
        <dbReference type="ARBA" id="ARBA00022833"/>
    </source>
</evidence>
<dbReference type="Proteomes" id="UP001230685">
    <property type="component" value="Unassembled WGS sequence"/>
</dbReference>
<dbReference type="Gene3D" id="3.90.1590.10">
    <property type="entry name" value="glutathione-dependent formaldehyde- activating enzyme (gfa)"/>
    <property type="match status" value="1"/>
</dbReference>
<dbReference type="PANTHER" id="PTHR33337:SF40">
    <property type="entry name" value="CENP-V_GFA DOMAIN-CONTAINING PROTEIN-RELATED"/>
    <property type="match status" value="1"/>
</dbReference>
<evidence type="ECO:0000313" key="7">
    <source>
        <dbReference type="Proteomes" id="UP001230685"/>
    </source>
</evidence>
<evidence type="ECO:0000256" key="1">
    <source>
        <dbReference type="ARBA" id="ARBA00005495"/>
    </source>
</evidence>
<dbReference type="InterPro" id="IPR006913">
    <property type="entry name" value="CENP-V/GFA"/>
</dbReference>
<dbReference type="PANTHER" id="PTHR33337">
    <property type="entry name" value="GFA DOMAIN-CONTAINING PROTEIN"/>
    <property type="match status" value="1"/>
</dbReference>
<proteinExistence type="inferred from homology"/>